<dbReference type="PROSITE" id="PS51186">
    <property type="entry name" value="GNAT"/>
    <property type="match status" value="1"/>
</dbReference>
<dbReference type="AlphaFoldDB" id="A0A380JEQ4"/>
<evidence type="ECO:0000259" key="3">
    <source>
        <dbReference type="PROSITE" id="PS51186"/>
    </source>
</evidence>
<keyword evidence="1 4" id="KW-0808">Transferase</keyword>
<sequence>MAIRRAQLADIPALEQLLEEILLIHHQARPDLFREKGKKFSRQDLEKLIPDDSKPIFVYEDQEGKILGHLFTIIENHAGQNDQEHKTLFIDDLCVADGSRGQGIGQELFDFARAYAKDLGCYNLTLHVWNANKGALRFYKHQGLKEQFTSMEEIL</sequence>
<dbReference type="PANTHER" id="PTHR43877:SF2">
    <property type="entry name" value="AMINOALKYLPHOSPHONATE N-ACETYLTRANSFERASE-RELATED"/>
    <property type="match status" value="1"/>
</dbReference>
<dbReference type="InterPro" id="IPR000182">
    <property type="entry name" value="GNAT_dom"/>
</dbReference>
<reference evidence="4 5" key="1">
    <citation type="submission" date="2018-06" db="EMBL/GenBank/DDBJ databases">
        <authorList>
            <consortium name="Pathogen Informatics"/>
            <person name="Doyle S."/>
        </authorList>
    </citation>
    <scope>NUCLEOTIDE SEQUENCE [LARGE SCALE GENOMIC DNA]</scope>
    <source>
        <strain evidence="5">NCTC 11391</strain>
    </source>
</reference>
<dbReference type="Proteomes" id="UP000254082">
    <property type="component" value="Unassembled WGS sequence"/>
</dbReference>
<dbReference type="InterPro" id="IPR016181">
    <property type="entry name" value="Acyl_CoA_acyltransferase"/>
</dbReference>
<dbReference type="RefSeq" id="WP_002998353.1">
    <property type="nucleotide sequence ID" value="NZ_UHFA01000002.1"/>
</dbReference>
<protein>
    <submittedName>
        <fullName evidence="4">GNAT family acetyltransferase</fullName>
        <ecNumber evidence="4">2.3.1.183</ecNumber>
    </submittedName>
</protein>
<dbReference type="PANTHER" id="PTHR43877">
    <property type="entry name" value="AMINOALKYLPHOSPHONATE N-ACETYLTRANSFERASE-RELATED-RELATED"/>
    <property type="match status" value="1"/>
</dbReference>
<evidence type="ECO:0000256" key="2">
    <source>
        <dbReference type="ARBA" id="ARBA00023315"/>
    </source>
</evidence>
<name>A0A380JEQ4_STRDO</name>
<evidence type="ECO:0000313" key="4">
    <source>
        <dbReference type="EMBL" id="SUN36563.1"/>
    </source>
</evidence>
<dbReference type="EMBL" id="UHFA01000002">
    <property type="protein sequence ID" value="SUN36563.1"/>
    <property type="molecule type" value="Genomic_DNA"/>
</dbReference>
<dbReference type="Pfam" id="PF00583">
    <property type="entry name" value="Acetyltransf_1"/>
    <property type="match status" value="1"/>
</dbReference>
<feature type="domain" description="N-acetyltransferase" evidence="3">
    <location>
        <begin position="1"/>
        <end position="155"/>
    </location>
</feature>
<dbReference type="EC" id="2.3.1.183" evidence="4"/>
<keyword evidence="5" id="KW-1185">Reference proteome</keyword>
<keyword evidence="2 4" id="KW-0012">Acyltransferase</keyword>
<dbReference type="CDD" id="cd04301">
    <property type="entry name" value="NAT_SF"/>
    <property type="match status" value="1"/>
</dbReference>
<dbReference type="OrthoDB" id="9805924at2"/>
<proteinExistence type="predicted"/>
<organism evidence="4 5">
    <name type="scientific">Streptococcus downei MFe28</name>
    <dbReference type="NCBI Taxonomy" id="764290"/>
    <lineage>
        <taxon>Bacteria</taxon>
        <taxon>Bacillati</taxon>
        <taxon>Bacillota</taxon>
        <taxon>Bacilli</taxon>
        <taxon>Lactobacillales</taxon>
        <taxon>Streptococcaceae</taxon>
        <taxon>Streptococcus</taxon>
    </lineage>
</organism>
<gene>
    <name evidence="4" type="primary">ywnH</name>
    <name evidence="4" type="ORF">NCTC11391_01560</name>
</gene>
<evidence type="ECO:0000313" key="5">
    <source>
        <dbReference type="Proteomes" id="UP000254082"/>
    </source>
</evidence>
<accession>A0A380JEQ4</accession>
<dbReference type="Gene3D" id="3.40.630.30">
    <property type="match status" value="1"/>
</dbReference>
<dbReference type="SUPFAM" id="SSF55729">
    <property type="entry name" value="Acyl-CoA N-acyltransferases (Nat)"/>
    <property type="match status" value="1"/>
</dbReference>
<dbReference type="InterPro" id="IPR050832">
    <property type="entry name" value="Bact_Acetyltransf"/>
</dbReference>
<dbReference type="GO" id="GO:0102971">
    <property type="term" value="F:phosphinothricin N-acetyltransferase activity"/>
    <property type="evidence" value="ECO:0007669"/>
    <property type="project" value="UniProtKB-EC"/>
</dbReference>
<evidence type="ECO:0000256" key="1">
    <source>
        <dbReference type="ARBA" id="ARBA00022679"/>
    </source>
</evidence>